<sequence>MGDLIPGVGSGRLLEQLLLSSERAHRIGAVHRLDYQRAFVLTHDRWKFEAGGIPQFCFLLATARNTQGPGGDDDEVLLLRVEGTAALSMEADLFAVREESLREALSTVNDPSPGVVLDVSLDPFTRNRISFTGLDCRILGTFYEDHTTGRSQLAWGHDVDNFYATATYQVYKPLGEGLAEIASYLKPDPRHPVEKVRIGAVRYASTQRRERASKQPSSPVSLNIYDFIGHKTGMFGMTRMGKSNTMKTLVARTFAASECQRRKGGHPVGQLILDPQGEYANPNTHDGTEIAAIGKEHVVIYKFGADGREPHVRPLGFNFYDDRQLDAVQAVIAEALSDSTADYVRAFLAAEYADPVRREDETEGEYYQRRDEAARGRLILFAALKKAGFAPPRHSARVAQTPWRAAVKMAKKLVDALEQANDTVRLDRRKNGWVGVPADALEQVVDWLLERIDDDPAAIEGLGSFAKCGAWKAAVPIYTQTHGNRSVSGYTKLQRLKGFHQPSSRDDYRRHVYDALLNGKIVIVDLHLGPENVTRRLAEDCAEFLLDRQTDVFTEGRDAPHIQVVLEEAHNLFTVQRYKDDLDVWVRLAKQASKLNLGMLYATQEVTGVAHQVLANTKNWVVAHLNNRPEVKALSQYYDFGAFADAIVASEDRGYVRLKTMSSPYIVPVQIDPYGPELVNEARRAAGLPPLRPVTSQPHSGG</sequence>
<evidence type="ECO:0000313" key="2">
    <source>
        <dbReference type="EMBL" id="MEF3115765.1"/>
    </source>
</evidence>
<keyword evidence="3" id="KW-1185">Reference proteome</keyword>
<name>A0ABU7WWA7_9ACTN</name>
<organism evidence="2 3">
    <name type="scientific">Streptomyces chrestomyceticus</name>
    <dbReference type="NCBI Taxonomy" id="68185"/>
    <lineage>
        <taxon>Bacteria</taxon>
        <taxon>Bacillati</taxon>
        <taxon>Actinomycetota</taxon>
        <taxon>Actinomycetes</taxon>
        <taxon>Kitasatosporales</taxon>
        <taxon>Streptomycetaceae</taxon>
        <taxon>Streptomyces</taxon>
    </lineage>
</organism>
<gene>
    <name evidence="2" type="ORF">RB636_21545</name>
</gene>
<protein>
    <submittedName>
        <fullName evidence="2">DUF87 domain-containing protein</fullName>
    </submittedName>
</protein>
<evidence type="ECO:0000313" key="3">
    <source>
        <dbReference type="Proteomes" id="UP001348265"/>
    </source>
</evidence>
<evidence type="ECO:0000259" key="1">
    <source>
        <dbReference type="Pfam" id="PF01935"/>
    </source>
</evidence>
<dbReference type="Pfam" id="PF01935">
    <property type="entry name" value="DUF87"/>
    <property type="match status" value="1"/>
</dbReference>
<dbReference type="InterPro" id="IPR008571">
    <property type="entry name" value="HerA-like"/>
</dbReference>
<dbReference type="Gene3D" id="3.40.50.300">
    <property type="entry name" value="P-loop containing nucleotide triphosphate hydrolases"/>
    <property type="match status" value="2"/>
</dbReference>
<reference evidence="2 3" key="1">
    <citation type="submission" date="2023-08" db="EMBL/GenBank/DDBJ databases">
        <authorList>
            <person name="Sharma P."/>
            <person name="Verma V."/>
            <person name="Mohan M.K."/>
            <person name="Dubey A.K."/>
        </authorList>
    </citation>
    <scope>NUCLEOTIDE SEQUENCE [LARGE SCALE GENOMIC DNA]</scope>
    <source>
        <strain evidence="2 3">ADP4</strain>
    </source>
</reference>
<accession>A0ABU7WWA7</accession>
<dbReference type="Proteomes" id="UP001348265">
    <property type="component" value="Unassembled WGS sequence"/>
</dbReference>
<dbReference type="PANTHER" id="PTHR42957">
    <property type="entry name" value="HELICASE MJ1565-RELATED"/>
    <property type="match status" value="1"/>
</dbReference>
<dbReference type="SUPFAM" id="SSF52540">
    <property type="entry name" value="P-loop containing nucleoside triphosphate hydrolases"/>
    <property type="match status" value="1"/>
</dbReference>
<dbReference type="PANTHER" id="PTHR42957:SF1">
    <property type="entry name" value="HELICASE MJ1565-RELATED"/>
    <property type="match status" value="1"/>
</dbReference>
<comment type="caution">
    <text evidence="2">The sequence shown here is derived from an EMBL/GenBank/DDBJ whole genome shotgun (WGS) entry which is preliminary data.</text>
</comment>
<dbReference type="RefSeq" id="WP_331787796.1">
    <property type="nucleotide sequence ID" value="NZ_JAVFKM010000011.1"/>
</dbReference>
<dbReference type="InterPro" id="IPR027417">
    <property type="entry name" value="P-loop_NTPase"/>
</dbReference>
<dbReference type="EMBL" id="JAVFKM010000011">
    <property type="protein sequence ID" value="MEF3115765.1"/>
    <property type="molecule type" value="Genomic_DNA"/>
</dbReference>
<feature type="domain" description="Helicase HerA central" evidence="1">
    <location>
        <begin position="216"/>
        <end position="333"/>
    </location>
</feature>
<dbReference type="InterPro" id="IPR002789">
    <property type="entry name" value="HerA_central"/>
</dbReference>
<proteinExistence type="predicted"/>